<evidence type="ECO:0008006" key="3">
    <source>
        <dbReference type="Google" id="ProtNLM"/>
    </source>
</evidence>
<dbReference type="Proteomes" id="UP000530424">
    <property type="component" value="Unassembled WGS sequence"/>
</dbReference>
<protein>
    <recommendedName>
        <fullName evidence="3">Glycolipid-binding domain-containing protein</fullName>
    </recommendedName>
</protein>
<dbReference type="EMBL" id="JACCFP010000001">
    <property type="protein sequence ID" value="NYJ02060.1"/>
    <property type="molecule type" value="Genomic_DNA"/>
</dbReference>
<evidence type="ECO:0000313" key="1">
    <source>
        <dbReference type="EMBL" id="NYJ02060.1"/>
    </source>
</evidence>
<sequence>MTSVLWQASDGGSELCVLDRTDRGWRLTGTVLTHDEGRPMEIRYAVSVDTTWATTDVEVDVSTAGGPSQALTDLAALWSGEPRPPELQSCVDVDLSFTPATNTLPIRRLDLGIGEDAEIEVAWLVWPDLDVRPVRQTYARLGERRYRYTQDDFEAEIQVDENGLVLEYEGLWRAVARTEN</sequence>
<dbReference type="AlphaFoldDB" id="A0A853C1G9"/>
<proteinExistence type="predicted"/>
<name>A0A853C1G9_9ACTN</name>
<dbReference type="SUPFAM" id="SSF159275">
    <property type="entry name" value="PA1994-like"/>
    <property type="match status" value="1"/>
</dbReference>
<gene>
    <name evidence="1" type="ORF">HNR19_002758</name>
</gene>
<comment type="caution">
    <text evidence="1">The sequence shown here is derived from an EMBL/GenBank/DDBJ whole genome shotgun (WGS) entry which is preliminary data.</text>
</comment>
<dbReference type="Pfam" id="PF06475">
    <property type="entry name" value="Glycolipid_bind"/>
    <property type="match status" value="1"/>
</dbReference>
<dbReference type="RefSeq" id="WP_179668475.1">
    <property type="nucleotide sequence ID" value="NZ_JACCFP010000001.1"/>
</dbReference>
<accession>A0A853C1G9</accession>
<evidence type="ECO:0000313" key="2">
    <source>
        <dbReference type="Proteomes" id="UP000530424"/>
    </source>
</evidence>
<organism evidence="1 2">
    <name type="scientific">Nocardioides thalensis</name>
    <dbReference type="NCBI Taxonomy" id="1914755"/>
    <lineage>
        <taxon>Bacteria</taxon>
        <taxon>Bacillati</taxon>
        <taxon>Actinomycetota</taxon>
        <taxon>Actinomycetes</taxon>
        <taxon>Propionibacteriales</taxon>
        <taxon>Nocardioidaceae</taxon>
        <taxon>Nocardioides</taxon>
    </lineage>
</organism>
<keyword evidence="2" id="KW-1185">Reference proteome</keyword>
<dbReference type="InterPro" id="IPR009467">
    <property type="entry name" value="Glycolipid-bd_prot_put"/>
</dbReference>
<reference evidence="1 2" key="1">
    <citation type="submission" date="2020-07" db="EMBL/GenBank/DDBJ databases">
        <title>Sequencing the genomes of 1000 actinobacteria strains.</title>
        <authorList>
            <person name="Klenk H.-P."/>
        </authorList>
    </citation>
    <scope>NUCLEOTIDE SEQUENCE [LARGE SCALE GENOMIC DNA]</scope>
    <source>
        <strain evidence="1 2">DSM 103833</strain>
    </source>
</reference>